<dbReference type="GO" id="GO:0006261">
    <property type="term" value="P:DNA-templated DNA replication"/>
    <property type="evidence" value="ECO:0007669"/>
    <property type="project" value="TreeGrafter"/>
</dbReference>
<dbReference type="AlphaFoldDB" id="A0A7R8Z638"/>
<dbReference type="InterPro" id="IPR003958">
    <property type="entry name" value="CBFA_NFYB_domain"/>
</dbReference>
<protein>
    <recommendedName>
        <fullName evidence="3">Transcription factor CBF/NF-Y/archaeal histone domain-containing protein</fullName>
    </recommendedName>
</protein>
<evidence type="ECO:0000313" key="4">
    <source>
        <dbReference type="EMBL" id="CAD7195883.1"/>
    </source>
</evidence>
<sequence>MAESEGNLSSHYEELNFNIIADDLEPINSHEPEEEKSEKLIRLPLARIKHIMKVDPDVSLASQESVFLITKATELFIDSIVKEAYFYTSQAKKKTLQRKDIDSAIDAVDCLAFLEGALD</sequence>
<dbReference type="InterPro" id="IPR009072">
    <property type="entry name" value="Histone-fold"/>
</dbReference>
<evidence type="ECO:0000256" key="2">
    <source>
        <dbReference type="ARBA" id="ARBA00023242"/>
    </source>
</evidence>
<dbReference type="EMBL" id="OA564927">
    <property type="protein sequence ID" value="CAD7195883.1"/>
    <property type="molecule type" value="Genomic_DNA"/>
</dbReference>
<dbReference type="GO" id="GO:0008622">
    <property type="term" value="C:epsilon DNA polymerase complex"/>
    <property type="evidence" value="ECO:0007669"/>
    <property type="project" value="TreeGrafter"/>
</dbReference>
<evidence type="ECO:0000256" key="1">
    <source>
        <dbReference type="ARBA" id="ARBA00004123"/>
    </source>
</evidence>
<dbReference type="PANTHER" id="PTHR10252:SF79">
    <property type="entry name" value="DNA POLYMERASE EPSILON SUBUNIT 4"/>
    <property type="match status" value="1"/>
</dbReference>
<name>A0A7R8Z638_TIMDO</name>
<comment type="subcellular location">
    <subcellularLocation>
        <location evidence="1">Nucleus</location>
    </subcellularLocation>
</comment>
<dbReference type="Pfam" id="PF00808">
    <property type="entry name" value="CBFD_NFYB_HMF"/>
    <property type="match status" value="1"/>
</dbReference>
<keyword evidence="2" id="KW-0539">Nucleus</keyword>
<proteinExistence type="predicted"/>
<organism evidence="4">
    <name type="scientific">Timema douglasi</name>
    <name type="common">Walking stick</name>
    <dbReference type="NCBI Taxonomy" id="61478"/>
    <lineage>
        <taxon>Eukaryota</taxon>
        <taxon>Metazoa</taxon>
        <taxon>Ecdysozoa</taxon>
        <taxon>Arthropoda</taxon>
        <taxon>Hexapoda</taxon>
        <taxon>Insecta</taxon>
        <taxon>Pterygota</taxon>
        <taxon>Neoptera</taxon>
        <taxon>Polyneoptera</taxon>
        <taxon>Phasmatodea</taxon>
        <taxon>Timematodea</taxon>
        <taxon>Timematoidea</taxon>
        <taxon>Timematidae</taxon>
        <taxon>Timema</taxon>
    </lineage>
</organism>
<dbReference type="PANTHER" id="PTHR10252">
    <property type="entry name" value="HISTONE-LIKE TRANSCRIPTION FACTOR CCAAT-RELATED"/>
    <property type="match status" value="1"/>
</dbReference>
<evidence type="ECO:0000259" key="3">
    <source>
        <dbReference type="Pfam" id="PF00808"/>
    </source>
</evidence>
<dbReference type="Gene3D" id="1.10.20.10">
    <property type="entry name" value="Histone, subunit A"/>
    <property type="match status" value="1"/>
</dbReference>
<dbReference type="CDD" id="cd22929">
    <property type="entry name" value="HFD_POLE4-like"/>
    <property type="match status" value="1"/>
</dbReference>
<dbReference type="SUPFAM" id="SSF47113">
    <property type="entry name" value="Histone-fold"/>
    <property type="match status" value="1"/>
</dbReference>
<feature type="domain" description="Transcription factor CBF/NF-Y/archaeal histone" evidence="3">
    <location>
        <begin position="42"/>
        <end position="105"/>
    </location>
</feature>
<gene>
    <name evidence="4" type="ORF">TDIB3V08_LOCUS2256</name>
</gene>
<dbReference type="InterPro" id="IPR050568">
    <property type="entry name" value="Transcr_DNA_Rep_Reg"/>
</dbReference>
<reference evidence="4" key="1">
    <citation type="submission" date="2020-11" db="EMBL/GenBank/DDBJ databases">
        <authorList>
            <person name="Tran Van P."/>
        </authorList>
    </citation>
    <scope>NUCLEOTIDE SEQUENCE</scope>
</reference>
<dbReference type="GO" id="GO:0046982">
    <property type="term" value="F:protein heterodimerization activity"/>
    <property type="evidence" value="ECO:0007669"/>
    <property type="project" value="InterPro"/>
</dbReference>
<accession>A0A7R8Z638</accession>